<protein>
    <recommendedName>
        <fullName evidence="3">F-box domain-containing protein</fullName>
    </recommendedName>
</protein>
<evidence type="ECO:0008006" key="3">
    <source>
        <dbReference type="Google" id="ProtNLM"/>
    </source>
</evidence>
<dbReference type="Proteomes" id="UP000053257">
    <property type="component" value="Unassembled WGS sequence"/>
</dbReference>
<reference evidence="1 2" key="1">
    <citation type="journal article" date="2014" name="PLoS Genet.">
        <title>Analysis of the Phlebiopsis gigantea genome, transcriptome and secretome provides insight into its pioneer colonization strategies of wood.</title>
        <authorList>
            <person name="Hori C."/>
            <person name="Ishida T."/>
            <person name="Igarashi K."/>
            <person name="Samejima M."/>
            <person name="Suzuki H."/>
            <person name="Master E."/>
            <person name="Ferreira P."/>
            <person name="Ruiz-Duenas F.J."/>
            <person name="Held B."/>
            <person name="Canessa P."/>
            <person name="Larrondo L.F."/>
            <person name="Schmoll M."/>
            <person name="Druzhinina I.S."/>
            <person name="Kubicek C.P."/>
            <person name="Gaskell J.A."/>
            <person name="Kersten P."/>
            <person name="St John F."/>
            <person name="Glasner J."/>
            <person name="Sabat G."/>
            <person name="Splinter BonDurant S."/>
            <person name="Syed K."/>
            <person name="Yadav J."/>
            <person name="Mgbeahuruike A.C."/>
            <person name="Kovalchuk A."/>
            <person name="Asiegbu F.O."/>
            <person name="Lackner G."/>
            <person name="Hoffmeister D."/>
            <person name="Rencoret J."/>
            <person name="Gutierrez A."/>
            <person name="Sun H."/>
            <person name="Lindquist E."/>
            <person name="Barry K."/>
            <person name="Riley R."/>
            <person name="Grigoriev I.V."/>
            <person name="Henrissat B."/>
            <person name="Kues U."/>
            <person name="Berka R.M."/>
            <person name="Martinez A.T."/>
            <person name="Covert S.F."/>
            <person name="Blanchette R.A."/>
            <person name="Cullen D."/>
        </authorList>
    </citation>
    <scope>NUCLEOTIDE SEQUENCE [LARGE SCALE GENOMIC DNA]</scope>
    <source>
        <strain evidence="1 2">11061_1 CR5-6</strain>
    </source>
</reference>
<accession>A0A0C3S8Z7</accession>
<dbReference type="EMBL" id="KN840534">
    <property type="protein sequence ID" value="KIP05765.1"/>
    <property type="molecule type" value="Genomic_DNA"/>
</dbReference>
<dbReference type="AlphaFoldDB" id="A0A0C3S8Z7"/>
<evidence type="ECO:0000313" key="2">
    <source>
        <dbReference type="Proteomes" id="UP000053257"/>
    </source>
</evidence>
<dbReference type="OrthoDB" id="3017564at2759"/>
<organism evidence="1 2">
    <name type="scientific">Phlebiopsis gigantea (strain 11061_1 CR5-6)</name>
    <name type="common">White-rot fungus</name>
    <name type="synonym">Peniophora gigantea</name>
    <dbReference type="NCBI Taxonomy" id="745531"/>
    <lineage>
        <taxon>Eukaryota</taxon>
        <taxon>Fungi</taxon>
        <taxon>Dikarya</taxon>
        <taxon>Basidiomycota</taxon>
        <taxon>Agaricomycotina</taxon>
        <taxon>Agaricomycetes</taxon>
        <taxon>Polyporales</taxon>
        <taxon>Phanerochaetaceae</taxon>
        <taxon>Phlebiopsis</taxon>
    </lineage>
</organism>
<evidence type="ECO:0000313" key="1">
    <source>
        <dbReference type="EMBL" id="KIP05765.1"/>
    </source>
</evidence>
<dbReference type="HOGENOM" id="CLU_924735_0_0_1"/>
<name>A0A0C3S8Z7_PHLG1</name>
<sequence length="301" mass="33743">MLAPRSSYRLPQELTGLVMKNLSRNRTALCTASLVCKAWAVESSRVLFEIHTIELKRPHDAEWLATLKGSTRIRTNVRHLRVKAMDEFCQRLKLVAPRYVFEHLAQALLYLPNLRSLELYWAHLKCGPEGTEALAGLRARGFSLRRLAIEYIPGLSCSAPTQRCYVRLLQAVASLDELYIGSNDEWSKIDGADYLKLQDIQPTPPLRVKRVTVTCRSALPLLDWVCGEFGPSPLDTGRVESLEMPVHPESIAPNSTTRPCLKLLTTLTGLRELKLDVCLRALAAKREHVAGNSQSSSREST</sequence>
<proteinExistence type="predicted"/>
<keyword evidence="2" id="KW-1185">Reference proteome</keyword>
<gene>
    <name evidence="1" type="ORF">PHLGIDRAFT_485775</name>
</gene>